<dbReference type="Gene3D" id="2.60.40.420">
    <property type="entry name" value="Cupredoxins - blue copper proteins"/>
    <property type="match status" value="3"/>
</dbReference>
<dbReference type="InterPro" id="IPR002355">
    <property type="entry name" value="Cu_oxidase_Cu_BS"/>
</dbReference>
<accession>A0A1F8F790</accession>
<dbReference type="InterPro" id="IPR045087">
    <property type="entry name" value="Cu-oxidase_fam"/>
</dbReference>
<dbReference type="GO" id="GO:0016491">
    <property type="term" value="F:oxidoreductase activity"/>
    <property type="evidence" value="ECO:0007669"/>
    <property type="project" value="UniProtKB-KW"/>
</dbReference>
<evidence type="ECO:0000256" key="3">
    <source>
        <dbReference type="ARBA" id="ARBA00023008"/>
    </source>
</evidence>
<dbReference type="InterPro" id="IPR008972">
    <property type="entry name" value="Cupredoxin"/>
</dbReference>
<dbReference type="PANTHER" id="PTHR11709">
    <property type="entry name" value="MULTI-COPPER OXIDASE"/>
    <property type="match status" value="1"/>
</dbReference>
<dbReference type="PROSITE" id="PS00080">
    <property type="entry name" value="MULTICOPPER_OXIDASE2"/>
    <property type="match status" value="1"/>
</dbReference>
<feature type="domain" description="Plastocyanin-like" evidence="6">
    <location>
        <begin position="30"/>
        <end position="139"/>
    </location>
</feature>
<dbReference type="EMBL" id="MGJP01000068">
    <property type="protein sequence ID" value="OGN08139.1"/>
    <property type="molecule type" value="Genomic_DNA"/>
</dbReference>
<name>A0A1F8F790_9BACT</name>
<dbReference type="CDD" id="cd13861">
    <property type="entry name" value="CuRO_1_CumA_like"/>
    <property type="match status" value="1"/>
</dbReference>
<dbReference type="CDD" id="cd04207">
    <property type="entry name" value="CuRO_3_LCC_like"/>
    <property type="match status" value="1"/>
</dbReference>
<protein>
    <recommendedName>
        <fullName evidence="9">Copper oxidase</fullName>
    </recommendedName>
</protein>
<feature type="domain" description="Plastocyanin-like" evidence="4">
    <location>
        <begin position="175"/>
        <end position="268"/>
    </location>
</feature>
<evidence type="ECO:0008006" key="9">
    <source>
        <dbReference type="Google" id="ProtNLM"/>
    </source>
</evidence>
<comment type="caution">
    <text evidence="7">The sequence shown here is derived from an EMBL/GenBank/DDBJ whole genome shotgun (WGS) entry which is preliminary data.</text>
</comment>
<dbReference type="PANTHER" id="PTHR11709:SF394">
    <property type="entry name" value="FI03373P-RELATED"/>
    <property type="match status" value="1"/>
</dbReference>
<gene>
    <name evidence="7" type="ORF">A3J46_06220</name>
</gene>
<dbReference type="Proteomes" id="UP000177167">
    <property type="component" value="Unassembled WGS sequence"/>
</dbReference>
<keyword evidence="1" id="KW-0479">Metal-binding</keyword>
<evidence type="ECO:0000259" key="5">
    <source>
        <dbReference type="Pfam" id="PF07731"/>
    </source>
</evidence>
<feature type="domain" description="Plastocyanin-like" evidence="5">
    <location>
        <begin position="381"/>
        <end position="494"/>
    </location>
</feature>
<reference evidence="7 8" key="1">
    <citation type="journal article" date="2016" name="Nat. Commun.">
        <title>Thousands of microbial genomes shed light on interconnected biogeochemical processes in an aquifer system.</title>
        <authorList>
            <person name="Anantharaman K."/>
            <person name="Brown C.T."/>
            <person name="Hug L.A."/>
            <person name="Sharon I."/>
            <person name="Castelle C.J."/>
            <person name="Probst A.J."/>
            <person name="Thomas B.C."/>
            <person name="Singh A."/>
            <person name="Wilkins M.J."/>
            <person name="Karaoz U."/>
            <person name="Brodie E.L."/>
            <person name="Williams K.H."/>
            <person name="Hubbard S.S."/>
            <person name="Banfield J.F."/>
        </authorList>
    </citation>
    <scope>NUCLEOTIDE SEQUENCE [LARGE SCALE GENOMIC DNA]</scope>
</reference>
<dbReference type="Pfam" id="PF00394">
    <property type="entry name" value="Cu-oxidase"/>
    <property type="match status" value="1"/>
</dbReference>
<evidence type="ECO:0000313" key="8">
    <source>
        <dbReference type="Proteomes" id="UP000177167"/>
    </source>
</evidence>
<evidence type="ECO:0000256" key="2">
    <source>
        <dbReference type="ARBA" id="ARBA00023002"/>
    </source>
</evidence>
<sequence length="495" mass="56115">MSGLTEVAATKIVELKNGDIYDLTASVVKSKINGSEVKMLAYNGTIPGPTIKVPQGVEITLNFTNNTDVDSTIHSHGIRLENKFDGVPDVTQEAVKPGRSFTYKIKFPDEGVYWYHPHIREDYAQELGLYGNFIVTPAKKDYWAEVDREETLFLDDILMQNGQIAPFSESTVDHTLMGRFGNVMLVNGSDNYALSVNQGERVRLYVTNSANTRVFNFAIPNTRMKLVGADSGKYEREEWIDSVIIGPSERAIVEIWFNEAVSYKIVNKTPDRTYELGTIAVKNYPFTTQYFLVPRVNQDFISSLSILRPLFSKVSDKRLKLTIDMGGQMQNMMSSSDSEHGGHMMRNGQTMSNDSMMGMSSGDPIEWEDSNSMMNMMANTSMLKWIMLDEDTKKENANINDWKFKVGDKVKISIFNDPKSMHPMQHPIHFHGQRFLVISRDGVPNNNLVWKDTVLVKNGERVDILLDVTNPGDWVAHCHIPEHMESGMMFEYKVI</sequence>
<dbReference type="Pfam" id="PF07732">
    <property type="entry name" value="Cu-oxidase_3"/>
    <property type="match status" value="1"/>
</dbReference>
<proteinExistence type="predicted"/>
<dbReference type="InterPro" id="IPR001117">
    <property type="entry name" value="Cu-oxidase_2nd"/>
</dbReference>
<dbReference type="GO" id="GO:0005507">
    <property type="term" value="F:copper ion binding"/>
    <property type="evidence" value="ECO:0007669"/>
    <property type="project" value="InterPro"/>
</dbReference>
<keyword evidence="2" id="KW-0560">Oxidoreductase</keyword>
<dbReference type="SUPFAM" id="SSF49503">
    <property type="entry name" value="Cupredoxins"/>
    <property type="match status" value="2"/>
</dbReference>
<dbReference type="InterPro" id="IPR011706">
    <property type="entry name" value="Cu-oxidase_C"/>
</dbReference>
<dbReference type="InterPro" id="IPR011707">
    <property type="entry name" value="Cu-oxidase-like_N"/>
</dbReference>
<evidence type="ECO:0000313" key="7">
    <source>
        <dbReference type="EMBL" id="OGN08139.1"/>
    </source>
</evidence>
<keyword evidence="3" id="KW-0186">Copper</keyword>
<organism evidence="7 8">
    <name type="scientific">Candidatus Yanofskybacteria bacterium RIFCSPHIGHO2_02_FULL_41_11</name>
    <dbReference type="NCBI Taxonomy" id="1802675"/>
    <lineage>
        <taxon>Bacteria</taxon>
        <taxon>Candidatus Yanofskyibacteriota</taxon>
    </lineage>
</organism>
<evidence type="ECO:0000259" key="6">
    <source>
        <dbReference type="Pfam" id="PF07732"/>
    </source>
</evidence>
<evidence type="ECO:0000256" key="1">
    <source>
        <dbReference type="ARBA" id="ARBA00022723"/>
    </source>
</evidence>
<dbReference type="Pfam" id="PF07731">
    <property type="entry name" value="Cu-oxidase_2"/>
    <property type="match status" value="1"/>
</dbReference>
<evidence type="ECO:0000259" key="4">
    <source>
        <dbReference type="Pfam" id="PF00394"/>
    </source>
</evidence>
<dbReference type="AlphaFoldDB" id="A0A1F8F790"/>